<protein>
    <submittedName>
        <fullName evidence="2">Uncharacterized protein</fullName>
    </submittedName>
</protein>
<keyword evidence="1" id="KW-0472">Membrane</keyword>
<evidence type="ECO:0000313" key="3">
    <source>
        <dbReference type="Proteomes" id="UP000627446"/>
    </source>
</evidence>
<proteinExistence type="predicted"/>
<keyword evidence="1" id="KW-0812">Transmembrane</keyword>
<gene>
    <name evidence="2" type="ORF">H8K36_15635</name>
</gene>
<sequence>MAVSTRWISKILVFVSVFFAALLALFFYIFAERYQGKNEISLQFPVAVIDQGVPTLIQWKQYVKAPDSYKSHLIANASSGVFTTAEGQQFSLSPLGAGKVQLTVSQSWKRQSAEYAIEAEMVKPLVFRQFDVLLLWVALSVAFLVTAIFYFLERQLKRTPITSV</sequence>
<keyword evidence="1" id="KW-1133">Transmembrane helix</keyword>
<feature type="transmembrane region" description="Helical" evidence="1">
    <location>
        <begin position="12"/>
        <end position="31"/>
    </location>
</feature>
<keyword evidence="3" id="KW-1185">Reference proteome</keyword>
<reference evidence="2" key="1">
    <citation type="submission" date="2020-08" db="EMBL/GenBank/DDBJ databases">
        <title>Novel species isolated from subtropical streams in China.</title>
        <authorList>
            <person name="Lu H."/>
        </authorList>
    </citation>
    <scope>NUCLEOTIDE SEQUENCE</scope>
    <source>
        <strain evidence="2">LX22W</strain>
    </source>
</reference>
<accession>A0A923HPJ9</accession>
<feature type="transmembrane region" description="Helical" evidence="1">
    <location>
        <begin position="133"/>
        <end position="152"/>
    </location>
</feature>
<organism evidence="2 3">
    <name type="scientific">Undibacterium nitidum</name>
    <dbReference type="NCBI Taxonomy" id="2762298"/>
    <lineage>
        <taxon>Bacteria</taxon>
        <taxon>Pseudomonadati</taxon>
        <taxon>Pseudomonadota</taxon>
        <taxon>Betaproteobacteria</taxon>
        <taxon>Burkholderiales</taxon>
        <taxon>Oxalobacteraceae</taxon>
        <taxon>Undibacterium</taxon>
    </lineage>
</organism>
<evidence type="ECO:0000313" key="2">
    <source>
        <dbReference type="EMBL" id="MBC3882822.1"/>
    </source>
</evidence>
<name>A0A923HPJ9_9BURK</name>
<comment type="caution">
    <text evidence="2">The sequence shown here is derived from an EMBL/GenBank/DDBJ whole genome shotgun (WGS) entry which is preliminary data.</text>
</comment>
<dbReference type="RefSeq" id="WP_186917345.1">
    <property type="nucleotide sequence ID" value="NZ_JACOFZ010000007.1"/>
</dbReference>
<dbReference type="EMBL" id="JACOFZ010000007">
    <property type="protein sequence ID" value="MBC3882822.1"/>
    <property type="molecule type" value="Genomic_DNA"/>
</dbReference>
<evidence type="ECO:0000256" key="1">
    <source>
        <dbReference type="SAM" id="Phobius"/>
    </source>
</evidence>
<dbReference type="Proteomes" id="UP000627446">
    <property type="component" value="Unassembled WGS sequence"/>
</dbReference>
<dbReference type="AlphaFoldDB" id="A0A923HPJ9"/>